<proteinExistence type="inferred from homology"/>
<dbReference type="EMBL" id="PEJG01000003">
    <property type="protein sequence ID" value="PIH10904.1"/>
    <property type="molecule type" value="Genomic_DNA"/>
</dbReference>
<keyword evidence="5 10" id="KW-0547">Nucleotide-binding</keyword>
<dbReference type="Proteomes" id="UP000228502">
    <property type="component" value="Unassembled WGS sequence"/>
</dbReference>
<dbReference type="HAMAP" id="MF_01820">
    <property type="entry name" value="GTPase_RsgA"/>
    <property type="match status" value="1"/>
</dbReference>
<feature type="binding site" evidence="10">
    <location>
        <begin position="169"/>
        <end position="177"/>
    </location>
    <ligand>
        <name>GTP</name>
        <dbReference type="ChEBI" id="CHEBI:37565"/>
    </ligand>
</feature>
<comment type="function">
    <text evidence="10">One of several proteins that assist in the late maturation steps of the functional core of the 30S ribosomal subunit. Helps release RbfA from mature subunits. May play a role in the assembly of ribosomal proteins into the subunit. Circularly permuted GTPase that catalyzes slow GTP hydrolysis, GTPase activity is stimulated by the 30S ribosomal subunit.</text>
</comment>
<evidence type="ECO:0000256" key="6">
    <source>
        <dbReference type="ARBA" id="ARBA00022801"/>
    </source>
</evidence>
<dbReference type="InterPro" id="IPR010914">
    <property type="entry name" value="RsgA_GTPase_dom"/>
</dbReference>
<evidence type="ECO:0000256" key="10">
    <source>
        <dbReference type="HAMAP-Rule" id="MF_01820"/>
    </source>
</evidence>
<evidence type="ECO:0000259" key="11">
    <source>
        <dbReference type="PROSITE" id="PS50936"/>
    </source>
</evidence>
<evidence type="ECO:0000256" key="3">
    <source>
        <dbReference type="ARBA" id="ARBA00022723"/>
    </source>
</evidence>
<dbReference type="InterPro" id="IPR030378">
    <property type="entry name" value="G_CP_dom"/>
</dbReference>
<feature type="binding site" evidence="10">
    <location>
        <begin position="117"/>
        <end position="120"/>
    </location>
    <ligand>
        <name>GTP</name>
        <dbReference type="ChEBI" id="CHEBI:37565"/>
    </ligand>
</feature>
<evidence type="ECO:0000313" key="14">
    <source>
        <dbReference type="Proteomes" id="UP000228502"/>
    </source>
</evidence>
<dbReference type="Gene3D" id="1.10.40.50">
    <property type="entry name" value="Probable gtpase engc, domain 3"/>
    <property type="match status" value="1"/>
</dbReference>
<evidence type="ECO:0000256" key="5">
    <source>
        <dbReference type="ARBA" id="ARBA00022741"/>
    </source>
</evidence>
<comment type="caution">
    <text evidence="13">The sequence shown here is derived from an EMBL/GenBank/DDBJ whole genome shotgun (WGS) entry which is preliminary data.</text>
</comment>
<dbReference type="PROSITE" id="PS51721">
    <property type="entry name" value="G_CP"/>
    <property type="match status" value="1"/>
</dbReference>
<feature type="binding site" evidence="10">
    <location>
        <position position="250"/>
    </location>
    <ligand>
        <name>Zn(2+)</name>
        <dbReference type="ChEBI" id="CHEBI:29105"/>
    </ligand>
</feature>
<dbReference type="SUPFAM" id="SSF50249">
    <property type="entry name" value="Nucleic acid-binding proteins"/>
    <property type="match status" value="1"/>
</dbReference>
<comment type="cofactor">
    <cofactor evidence="10">
        <name>Zn(2+)</name>
        <dbReference type="ChEBI" id="CHEBI:29105"/>
    </cofactor>
    <text evidence="10">Binds 1 zinc ion per subunit.</text>
</comment>
<feature type="binding site" evidence="10">
    <location>
        <position position="257"/>
    </location>
    <ligand>
        <name>Zn(2+)</name>
        <dbReference type="ChEBI" id="CHEBI:29105"/>
    </ligand>
</feature>
<dbReference type="PANTHER" id="PTHR32120">
    <property type="entry name" value="SMALL RIBOSOMAL SUBUNIT BIOGENESIS GTPASE RSGA"/>
    <property type="match status" value="1"/>
</dbReference>
<sequence>MRGVFLKTGRIVKLISGVYQVDVEGERFDTKPRGLFRKKKFSPVVGDIVDFEVQNTKEGYIHHVHDRNNELKRPPVSNIDELVIVMSAVEPEFSTQLLDRYLVIAHSYHLKPRILITKHDLASEQEILKIKDTIKIYQKIGYATQFIGKDSNYTATVDEWSDGLIVLSGQSGVGKSTFLNSYQPQLKLETNDISKSLNRGKHTTRHVELYDRKGGYIADTPGFSALDFNHIEKEQLKDFFIDIHEAGEQCKFRNCNHIKEPQCHVKALVEKGEIPQFRYDHYQQLYNEISNRKVRY</sequence>
<dbReference type="SUPFAM" id="SSF52540">
    <property type="entry name" value="P-loop containing nucleoside triphosphate hydrolases"/>
    <property type="match status" value="1"/>
</dbReference>
<dbReference type="GO" id="GO:0003924">
    <property type="term" value="F:GTPase activity"/>
    <property type="evidence" value="ECO:0007669"/>
    <property type="project" value="UniProtKB-UniRule"/>
</dbReference>
<keyword evidence="3 10" id="KW-0479">Metal-binding</keyword>
<dbReference type="CDD" id="cd01854">
    <property type="entry name" value="YjeQ_EngC"/>
    <property type="match status" value="1"/>
</dbReference>
<keyword evidence="6 10" id="KW-0378">Hydrolase</keyword>
<evidence type="ECO:0000256" key="8">
    <source>
        <dbReference type="ARBA" id="ARBA00022884"/>
    </source>
</evidence>
<evidence type="ECO:0000256" key="4">
    <source>
        <dbReference type="ARBA" id="ARBA00022730"/>
    </source>
</evidence>
<dbReference type="AlphaFoldDB" id="A0AAE5QZ68"/>
<keyword evidence="7 10" id="KW-0862">Zinc</keyword>
<keyword evidence="4 10" id="KW-0699">rRNA-binding</keyword>
<protein>
    <recommendedName>
        <fullName evidence="10">Small ribosomal subunit biogenesis GTPase RsgA</fullName>
        <ecNumber evidence="10">3.6.1.-</ecNumber>
    </recommendedName>
</protein>
<evidence type="ECO:0000313" key="13">
    <source>
        <dbReference type="EMBL" id="PIH10904.1"/>
    </source>
</evidence>
<keyword evidence="2 10" id="KW-0690">Ribosome biogenesis</keyword>
<name>A0AAE5QZ68_STAEP</name>
<dbReference type="Pfam" id="PF16745">
    <property type="entry name" value="RsgA_N"/>
    <property type="match status" value="1"/>
</dbReference>
<comment type="subcellular location">
    <subcellularLocation>
        <location evidence="10">Cytoplasm</location>
    </subcellularLocation>
</comment>
<dbReference type="GO" id="GO:0005525">
    <property type="term" value="F:GTP binding"/>
    <property type="evidence" value="ECO:0007669"/>
    <property type="project" value="UniProtKB-UniRule"/>
</dbReference>
<organism evidence="13 14">
    <name type="scientific">Staphylococcus epidermidis</name>
    <dbReference type="NCBI Taxonomy" id="1282"/>
    <lineage>
        <taxon>Bacteria</taxon>
        <taxon>Bacillati</taxon>
        <taxon>Bacillota</taxon>
        <taxon>Bacilli</taxon>
        <taxon>Bacillales</taxon>
        <taxon>Staphylococcaceae</taxon>
        <taxon>Staphylococcus</taxon>
    </lineage>
</organism>
<comment type="similarity">
    <text evidence="10">Belongs to the TRAFAC class YlqF/YawG GTPase family. RsgA subfamily.</text>
</comment>
<feature type="binding site" evidence="10">
    <location>
        <position position="255"/>
    </location>
    <ligand>
        <name>Zn(2+)</name>
        <dbReference type="ChEBI" id="CHEBI:29105"/>
    </ligand>
</feature>
<dbReference type="Gene3D" id="3.40.50.300">
    <property type="entry name" value="P-loop containing nucleotide triphosphate hydrolases"/>
    <property type="match status" value="1"/>
</dbReference>
<accession>A0AAE5QZ68</accession>
<feature type="binding site" evidence="10">
    <location>
        <position position="263"/>
    </location>
    <ligand>
        <name>Zn(2+)</name>
        <dbReference type="ChEBI" id="CHEBI:29105"/>
    </ligand>
</feature>
<evidence type="ECO:0000256" key="9">
    <source>
        <dbReference type="ARBA" id="ARBA00023134"/>
    </source>
</evidence>
<dbReference type="InterPro" id="IPR027417">
    <property type="entry name" value="P-loop_NTPase"/>
</dbReference>
<evidence type="ECO:0000256" key="7">
    <source>
        <dbReference type="ARBA" id="ARBA00022833"/>
    </source>
</evidence>
<dbReference type="InterPro" id="IPR004881">
    <property type="entry name" value="Ribosome_biogen_GTPase_RsgA"/>
</dbReference>
<keyword evidence="1 10" id="KW-0963">Cytoplasm</keyword>
<comment type="subunit">
    <text evidence="10">Monomer. Associates with 30S ribosomal subunit, binds 16S rRNA.</text>
</comment>
<dbReference type="Pfam" id="PF03193">
    <property type="entry name" value="RsgA_GTPase"/>
    <property type="match status" value="1"/>
</dbReference>
<reference evidence="13 14" key="1">
    <citation type="submission" date="2017-10" db="EMBL/GenBank/DDBJ databases">
        <title>genome sequences of Staph epi in chlorhexidine trial.</title>
        <authorList>
            <person name="Greninger A.L."/>
            <person name="Addetia A."/>
            <person name="Qin X."/>
            <person name="Zerr D."/>
        </authorList>
    </citation>
    <scope>NUCLEOTIDE SEQUENCE [LARGE SCALE GENOMIC DNA]</scope>
    <source>
        <strain evidence="13 14">SCH-17</strain>
    </source>
</reference>
<dbReference type="GO" id="GO:0005737">
    <property type="term" value="C:cytoplasm"/>
    <property type="evidence" value="ECO:0007669"/>
    <property type="project" value="UniProtKB-SubCell"/>
</dbReference>
<keyword evidence="8 10" id="KW-0694">RNA-binding</keyword>
<dbReference type="PANTHER" id="PTHR32120:SF11">
    <property type="entry name" value="SMALL RIBOSOMAL SUBUNIT BIOGENESIS GTPASE RSGA 1, MITOCHONDRIAL-RELATED"/>
    <property type="match status" value="1"/>
</dbReference>
<dbReference type="GO" id="GO:0046872">
    <property type="term" value="F:metal ion binding"/>
    <property type="evidence" value="ECO:0007669"/>
    <property type="project" value="UniProtKB-KW"/>
</dbReference>
<keyword evidence="9 10" id="KW-0342">GTP-binding</keyword>
<feature type="domain" description="EngC GTPase" evidence="11">
    <location>
        <begin position="77"/>
        <end position="224"/>
    </location>
</feature>
<dbReference type="Gene3D" id="2.40.50.140">
    <property type="entry name" value="Nucleic acid-binding proteins"/>
    <property type="match status" value="1"/>
</dbReference>
<dbReference type="InterPro" id="IPR031944">
    <property type="entry name" value="RsgA_N"/>
</dbReference>
<dbReference type="InterPro" id="IPR012340">
    <property type="entry name" value="NA-bd_OB-fold"/>
</dbReference>
<evidence type="ECO:0000256" key="2">
    <source>
        <dbReference type="ARBA" id="ARBA00022517"/>
    </source>
</evidence>
<evidence type="ECO:0000259" key="12">
    <source>
        <dbReference type="PROSITE" id="PS51721"/>
    </source>
</evidence>
<feature type="domain" description="CP-type G" evidence="12">
    <location>
        <begin position="68"/>
        <end position="226"/>
    </location>
</feature>
<dbReference type="PROSITE" id="PS50936">
    <property type="entry name" value="ENGC_GTPASE"/>
    <property type="match status" value="1"/>
</dbReference>
<dbReference type="NCBIfam" id="TIGR00157">
    <property type="entry name" value="ribosome small subunit-dependent GTPase A"/>
    <property type="match status" value="1"/>
</dbReference>
<dbReference type="GO" id="GO:0042274">
    <property type="term" value="P:ribosomal small subunit biogenesis"/>
    <property type="evidence" value="ECO:0007669"/>
    <property type="project" value="UniProtKB-UniRule"/>
</dbReference>
<dbReference type="GO" id="GO:0019843">
    <property type="term" value="F:rRNA binding"/>
    <property type="evidence" value="ECO:0007669"/>
    <property type="project" value="UniProtKB-KW"/>
</dbReference>
<evidence type="ECO:0000256" key="1">
    <source>
        <dbReference type="ARBA" id="ARBA00022490"/>
    </source>
</evidence>
<gene>
    <name evidence="10 13" type="primary">rsgA</name>
    <name evidence="13" type="ORF">CTJ08_03310</name>
</gene>
<dbReference type="EC" id="3.6.1.-" evidence="10"/>
<dbReference type="CDD" id="cd04466">
    <property type="entry name" value="S1_YloQ_GTPase"/>
    <property type="match status" value="1"/>
</dbReference>